<keyword evidence="2" id="KW-0442">Lipid degradation</keyword>
<name>A0ABW3SY33_9CAUL</name>
<evidence type="ECO:0000259" key="5">
    <source>
        <dbReference type="Pfam" id="PF12740"/>
    </source>
</evidence>
<feature type="domain" description="PET hydrolase/cutinase-like" evidence="5">
    <location>
        <begin position="115"/>
        <end position="223"/>
    </location>
</feature>
<accession>A0ABW3SY33</accession>
<evidence type="ECO:0000313" key="6">
    <source>
        <dbReference type="EMBL" id="MFD1189486.1"/>
    </source>
</evidence>
<dbReference type="InterPro" id="IPR029058">
    <property type="entry name" value="AB_hydrolase_fold"/>
</dbReference>
<evidence type="ECO:0000256" key="1">
    <source>
        <dbReference type="ARBA" id="ARBA00022801"/>
    </source>
</evidence>
<organism evidence="6 7">
    <name type="scientific">Phenylobacterium conjunctum</name>
    <dbReference type="NCBI Taxonomy" id="1298959"/>
    <lineage>
        <taxon>Bacteria</taxon>
        <taxon>Pseudomonadati</taxon>
        <taxon>Pseudomonadota</taxon>
        <taxon>Alphaproteobacteria</taxon>
        <taxon>Caulobacterales</taxon>
        <taxon>Caulobacteraceae</taxon>
        <taxon>Phenylobacterium</taxon>
    </lineage>
</organism>
<reference evidence="7" key="1">
    <citation type="journal article" date="2019" name="Int. J. Syst. Evol. Microbiol.">
        <title>The Global Catalogue of Microorganisms (GCM) 10K type strain sequencing project: providing services to taxonomists for standard genome sequencing and annotation.</title>
        <authorList>
            <consortium name="The Broad Institute Genomics Platform"/>
            <consortium name="The Broad Institute Genome Sequencing Center for Infectious Disease"/>
            <person name="Wu L."/>
            <person name="Ma J."/>
        </authorList>
    </citation>
    <scope>NUCLEOTIDE SEQUENCE [LARGE SCALE GENOMIC DNA]</scope>
    <source>
        <strain evidence="7">CCUG 55074</strain>
    </source>
</reference>
<dbReference type="PANTHER" id="PTHR10272:SF0">
    <property type="entry name" value="PLATELET-ACTIVATING FACTOR ACETYLHYDROLASE"/>
    <property type="match status" value="1"/>
</dbReference>
<sequence>MKSRMRRPILALLLALVATPVLADDRAPSIPSLDAPELAALGGYAVGVRSVTLVQPDQADPIKGGRADRVLPVEIWYPAKAKPGARPVVYSAALPGEPPRPPAEFTVPGLAVRDATEAAGTFPLVILSHGYSNAPEAMSWLGENLASKGYVVAAIHHNDPDIADRNGFPGPMLRRPLDIAFVARTLQDRARVHAPGLASADPDRMALIGYSMGGYGVLTVAGAALDAKGPLVQAVPDGALAAYAAGGPRQGELALPGLKAVVAIAPAGVRFGAWGTEGLMGVTSPLLLIGGDHDATVGFTDGIAPVFAQARRAERWMLVFQNAGHGIGMSAAPPQMRERLYDFHWFEDPVWRKDRIMGIDQHMITAFLDLKVKGQADRAAYLVSDVTNGADGRWPASAQAYDARSPGGTGQTWKGFSRNSAVGLELRYAAPAP</sequence>
<comment type="caution">
    <text evidence="6">The sequence shown here is derived from an EMBL/GenBank/DDBJ whole genome shotgun (WGS) entry which is preliminary data.</text>
</comment>
<proteinExistence type="predicted"/>
<evidence type="ECO:0000256" key="3">
    <source>
        <dbReference type="ARBA" id="ARBA00023098"/>
    </source>
</evidence>
<dbReference type="Proteomes" id="UP001597216">
    <property type="component" value="Unassembled WGS sequence"/>
</dbReference>
<keyword evidence="7" id="KW-1185">Reference proteome</keyword>
<dbReference type="EMBL" id="JBHTLQ010000004">
    <property type="protein sequence ID" value="MFD1189486.1"/>
    <property type="molecule type" value="Genomic_DNA"/>
</dbReference>
<evidence type="ECO:0000256" key="4">
    <source>
        <dbReference type="SAM" id="SignalP"/>
    </source>
</evidence>
<evidence type="ECO:0000256" key="2">
    <source>
        <dbReference type="ARBA" id="ARBA00022963"/>
    </source>
</evidence>
<keyword evidence="1 6" id="KW-0378">Hydrolase</keyword>
<protein>
    <submittedName>
        <fullName evidence="6">Alpha/beta hydrolase family protein</fullName>
    </submittedName>
</protein>
<dbReference type="GO" id="GO:0016787">
    <property type="term" value="F:hydrolase activity"/>
    <property type="evidence" value="ECO:0007669"/>
    <property type="project" value="UniProtKB-KW"/>
</dbReference>
<dbReference type="RefSeq" id="WP_377352350.1">
    <property type="nucleotide sequence ID" value="NZ_JBHTLQ010000004.1"/>
</dbReference>
<dbReference type="SUPFAM" id="SSF53474">
    <property type="entry name" value="alpha/beta-Hydrolases"/>
    <property type="match status" value="1"/>
</dbReference>
<keyword evidence="3" id="KW-0443">Lipid metabolism</keyword>
<evidence type="ECO:0000313" key="7">
    <source>
        <dbReference type="Proteomes" id="UP001597216"/>
    </source>
</evidence>
<dbReference type="Gene3D" id="3.40.50.1820">
    <property type="entry name" value="alpha/beta hydrolase"/>
    <property type="match status" value="1"/>
</dbReference>
<feature type="signal peptide" evidence="4">
    <location>
        <begin position="1"/>
        <end position="23"/>
    </location>
</feature>
<dbReference type="PANTHER" id="PTHR10272">
    <property type="entry name" value="PLATELET-ACTIVATING FACTOR ACETYLHYDROLASE"/>
    <property type="match status" value="1"/>
</dbReference>
<dbReference type="Pfam" id="PF12740">
    <property type="entry name" value="PETase"/>
    <property type="match status" value="1"/>
</dbReference>
<dbReference type="InterPro" id="IPR041127">
    <property type="entry name" value="PET_hydrolase/cutinase-like"/>
</dbReference>
<feature type="chain" id="PRO_5047305204" evidence="4">
    <location>
        <begin position="24"/>
        <end position="433"/>
    </location>
</feature>
<keyword evidence="4" id="KW-0732">Signal</keyword>
<gene>
    <name evidence="6" type="ORF">ACFQ27_02755</name>
</gene>